<dbReference type="PROSITE" id="PS50977">
    <property type="entry name" value="HTH_TETR_2"/>
    <property type="match status" value="1"/>
</dbReference>
<dbReference type="Pfam" id="PF17920">
    <property type="entry name" value="TetR_C_16"/>
    <property type="match status" value="1"/>
</dbReference>
<dbReference type="Pfam" id="PF00440">
    <property type="entry name" value="TetR_N"/>
    <property type="match status" value="1"/>
</dbReference>
<dbReference type="AlphaFoldDB" id="A0A5J6V4G5"/>
<dbReference type="InterPro" id="IPR036271">
    <property type="entry name" value="Tet_transcr_reg_TetR-rel_C_sf"/>
</dbReference>
<keyword evidence="6" id="KW-1185">Reference proteome</keyword>
<dbReference type="KEGG" id="serw:FY030_07975"/>
<organism evidence="5 6">
    <name type="scientific">Ornithinimicrobium pratense</name>
    <dbReference type="NCBI Taxonomy" id="2593973"/>
    <lineage>
        <taxon>Bacteria</taxon>
        <taxon>Bacillati</taxon>
        <taxon>Actinomycetota</taxon>
        <taxon>Actinomycetes</taxon>
        <taxon>Micrococcales</taxon>
        <taxon>Ornithinimicrobiaceae</taxon>
        <taxon>Ornithinimicrobium</taxon>
    </lineage>
</organism>
<feature type="DNA-binding region" description="H-T-H motif" evidence="2">
    <location>
        <begin position="89"/>
        <end position="108"/>
    </location>
</feature>
<protein>
    <submittedName>
        <fullName evidence="5">TetR/AcrR family transcriptional regulator</fullName>
    </submittedName>
</protein>
<feature type="domain" description="HTH tetR-type" evidence="4">
    <location>
        <begin position="66"/>
        <end position="126"/>
    </location>
</feature>
<dbReference type="Gene3D" id="1.10.357.10">
    <property type="entry name" value="Tetracycline Repressor, domain 2"/>
    <property type="match status" value="1"/>
</dbReference>
<dbReference type="GO" id="GO:0003700">
    <property type="term" value="F:DNA-binding transcription factor activity"/>
    <property type="evidence" value="ECO:0007669"/>
    <property type="project" value="TreeGrafter"/>
</dbReference>
<dbReference type="EMBL" id="CP044427">
    <property type="protein sequence ID" value="QFG68665.1"/>
    <property type="molecule type" value="Genomic_DNA"/>
</dbReference>
<dbReference type="GO" id="GO:0000976">
    <property type="term" value="F:transcription cis-regulatory region binding"/>
    <property type="evidence" value="ECO:0007669"/>
    <property type="project" value="TreeGrafter"/>
</dbReference>
<dbReference type="InterPro" id="IPR001647">
    <property type="entry name" value="HTH_TetR"/>
</dbReference>
<evidence type="ECO:0000259" key="4">
    <source>
        <dbReference type="PROSITE" id="PS50977"/>
    </source>
</evidence>
<evidence type="ECO:0000256" key="1">
    <source>
        <dbReference type="ARBA" id="ARBA00023125"/>
    </source>
</evidence>
<dbReference type="PRINTS" id="PR00455">
    <property type="entry name" value="HTHTETR"/>
</dbReference>
<name>A0A5J6V4G5_9MICO</name>
<sequence>MPTRSACPRPGATCSRWSTTPRGALDPAQSTSSLPRPPSTSTSRPAFRVLSNGRPPRSPCPPGAPVGSEEHVLREARRLFGERGYAAVTIREVARRAGVSPALVMKIAGTKEQLYALATPSEPTPLPEGVPMEGLGEKLVSRMLDRRDEDTAEPWLRALYLIQDAPDPATARAEFRERFLGRFDMETEDDRRHADQMACLLIGLAAGLRSFGLLEPGTTDQEAVVREYGALVQSLLDRMAGSRL</sequence>
<dbReference type="Proteomes" id="UP000326546">
    <property type="component" value="Chromosome"/>
</dbReference>
<dbReference type="SUPFAM" id="SSF46689">
    <property type="entry name" value="Homeodomain-like"/>
    <property type="match status" value="1"/>
</dbReference>
<dbReference type="PANTHER" id="PTHR30055">
    <property type="entry name" value="HTH-TYPE TRANSCRIPTIONAL REGULATOR RUTR"/>
    <property type="match status" value="1"/>
</dbReference>
<dbReference type="InterPro" id="IPR050109">
    <property type="entry name" value="HTH-type_TetR-like_transc_reg"/>
</dbReference>
<dbReference type="SUPFAM" id="SSF48498">
    <property type="entry name" value="Tetracyclin repressor-like, C-terminal domain"/>
    <property type="match status" value="1"/>
</dbReference>
<evidence type="ECO:0000313" key="6">
    <source>
        <dbReference type="Proteomes" id="UP000326546"/>
    </source>
</evidence>
<dbReference type="PANTHER" id="PTHR30055:SF235">
    <property type="entry name" value="TRANSCRIPTIONAL REGULATORY PROTEIN"/>
    <property type="match status" value="1"/>
</dbReference>
<dbReference type="OrthoDB" id="4867607at2"/>
<evidence type="ECO:0000256" key="3">
    <source>
        <dbReference type="SAM" id="MobiDB-lite"/>
    </source>
</evidence>
<feature type="region of interest" description="Disordered" evidence="3">
    <location>
        <begin position="1"/>
        <end position="69"/>
    </location>
</feature>
<keyword evidence="1 2" id="KW-0238">DNA-binding</keyword>
<accession>A0A5J6V4G5</accession>
<dbReference type="InterPro" id="IPR041678">
    <property type="entry name" value="TetR_C_16"/>
</dbReference>
<reference evidence="5 6" key="1">
    <citation type="submission" date="2019-09" db="EMBL/GenBank/DDBJ databases">
        <title>Serinicoccus pratensis sp. nov., isolated from meadow soil.</title>
        <authorList>
            <person name="Zhang W."/>
        </authorList>
    </citation>
    <scope>NUCLEOTIDE SEQUENCE [LARGE SCALE GENOMIC DNA]</scope>
    <source>
        <strain evidence="5 6">W204</strain>
    </source>
</reference>
<proteinExistence type="predicted"/>
<feature type="compositionally biased region" description="Low complexity" evidence="3">
    <location>
        <begin position="30"/>
        <end position="45"/>
    </location>
</feature>
<dbReference type="InterPro" id="IPR009057">
    <property type="entry name" value="Homeodomain-like_sf"/>
</dbReference>
<evidence type="ECO:0000313" key="5">
    <source>
        <dbReference type="EMBL" id="QFG68665.1"/>
    </source>
</evidence>
<evidence type="ECO:0000256" key="2">
    <source>
        <dbReference type="PROSITE-ProRule" id="PRU00335"/>
    </source>
</evidence>
<gene>
    <name evidence="5" type="ORF">FY030_07975</name>
</gene>